<proteinExistence type="predicted"/>
<sequence length="40" mass="4912">DTQYSILDTISLLYLFYSKIKKLKEQNPILIFILSYFFYK</sequence>
<dbReference type="EMBL" id="BART01000442">
    <property type="protein sequence ID" value="GAG72409.1"/>
    <property type="molecule type" value="Genomic_DNA"/>
</dbReference>
<evidence type="ECO:0000313" key="1">
    <source>
        <dbReference type="EMBL" id="GAG72409.1"/>
    </source>
</evidence>
<reference evidence="1" key="1">
    <citation type="journal article" date="2014" name="Front. Microbiol.">
        <title>High frequency of phylogenetically diverse reductive dehalogenase-homologous genes in deep subseafloor sedimentary metagenomes.</title>
        <authorList>
            <person name="Kawai M."/>
            <person name="Futagami T."/>
            <person name="Toyoda A."/>
            <person name="Takaki Y."/>
            <person name="Nishi S."/>
            <person name="Hori S."/>
            <person name="Arai W."/>
            <person name="Tsubouchi T."/>
            <person name="Morono Y."/>
            <person name="Uchiyama I."/>
            <person name="Ito T."/>
            <person name="Fujiyama A."/>
            <person name="Inagaki F."/>
            <person name="Takami H."/>
        </authorList>
    </citation>
    <scope>NUCLEOTIDE SEQUENCE</scope>
    <source>
        <strain evidence="1">Expedition CK06-06</strain>
    </source>
</reference>
<comment type="caution">
    <text evidence="1">The sequence shown here is derived from an EMBL/GenBank/DDBJ whole genome shotgun (WGS) entry which is preliminary data.</text>
</comment>
<gene>
    <name evidence="1" type="ORF">S01H4_02130</name>
</gene>
<organism evidence="1">
    <name type="scientific">marine sediment metagenome</name>
    <dbReference type="NCBI Taxonomy" id="412755"/>
    <lineage>
        <taxon>unclassified sequences</taxon>
        <taxon>metagenomes</taxon>
        <taxon>ecological metagenomes</taxon>
    </lineage>
</organism>
<accession>X0ZSX5</accession>
<protein>
    <submittedName>
        <fullName evidence="1">Uncharacterized protein</fullName>
    </submittedName>
</protein>
<feature type="non-terminal residue" evidence="1">
    <location>
        <position position="1"/>
    </location>
</feature>
<dbReference type="AlphaFoldDB" id="X0ZSX5"/>
<name>X0ZSX5_9ZZZZ</name>